<feature type="modified residue" description="4-aspartylphosphate" evidence="5">
    <location>
        <position position="57"/>
    </location>
</feature>
<dbReference type="SUPFAM" id="SSF52172">
    <property type="entry name" value="CheY-like"/>
    <property type="match status" value="1"/>
</dbReference>
<dbReference type="EMBL" id="SMAD01000003">
    <property type="protein sequence ID" value="TCS88212.1"/>
    <property type="molecule type" value="Genomic_DNA"/>
</dbReference>
<dbReference type="PANTHER" id="PTHR43214:SF41">
    <property type="entry name" value="NITRATE_NITRITE RESPONSE REGULATOR PROTEIN NARP"/>
    <property type="match status" value="1"/>
</dbReference>
<dbReference type="Proteomes" id="UP000295807">
    <property type="component" value="Unassembled WGS sequence"/>
</dbReference>
<dbReference type="CDD" id="cd06170">
    <property type="entry name" value="LuxR_C_like"/>
    <property type="match status" value="1"/>
</dbReference>
<dbReference type="CDD" id="cd17535">
    <property type="entry name" value="REC_NarL-like"/>
    <property type="match status" value="1"/>
</dbReference>
<dbReference type="Pfam" id="PF00072">
    <property type="entry name" value="Response_reg"/>
    <property type="match status" value="1"/>
</dbReference>
<sequence>MKIKITIVDDQLLFRKGMKELLKSYEELEIIGEAGNGRQFIDSLNNAGVLPHLVLLDLNMPVLDGMETTKILRAEFPDIRIIVLSVHKEESYMAHLVELGAHGYLLKDAEPEEVRKAINSVYENGFYINEGLLRAIQNTLKNREKGFESIHPSTFTARELEVLELICREFTTAEIAEKLFISIKTVNGHRDNLLRKAQVRNMAGLVVYALKYNIVTIY</sequence>
<evidence type="ECO:0000256" key="2">
    <source>
        <dbReference type="ARBA" id="ARBA00023015"/>
    </source>
</evidence>
<evidence type="ECO:0000313" key="8">
    <source>
        <dbReference type="EMBL" id="TCS88212.1"/>
    </source>
</evidence>
<evidence type="ECO:0000256" key="1">
    <source>
        <dbReference type="ARBA" id="ARBA00022553"/>
    </source>
</evidence>
<dbReference type="InterPro" id="IPR039420">
    <property type="entry name" value="WalR-like"/>
</dbReference>
<dbReference type="SUPFAM" id="SSF46894">
    <property type="entry name" value="C-terminal effector domain of the bipartite response regulators"/>
    <property type="match status" value="1"/>
</dbReference>
<dbReference type="PROSITE" id="PS50110">
    <property type="entry name" value="RESPONSE_REGULATORY"/>
    <property type="match status" value="1"/>
</dbReference>
<dbReference type="RefSeq" id="WP_132128441.1">
    <property type="nucleotide sequence ID" value="NZ_CP042432.1"/>
</dbReference>
<evidence type="ECO:0000256" key="4">
    <source>
        <dbReference type="ARBA" id="ARBA00023163"/>
    </source>
</evidence>
<evidence type="ECO:0000256" key="3">
    <source>
        <dbReference type="ARBA" id="ARBA00023125"/>
    </source>
</evidence>
<dbReference type="PROSITE" id="PS50043">
    <property type="entry name" value="HTH_LUXR_2"/>
    <property type="match status" value="1"/>
</dbReference>
<gene>
    <name evidence="8" type="ORF">EDD80_10374</name>
</gene>
<comment type="caution">
    <text evidence="8">The sequence shown here is derived from an EMBL/GenBank/DDBJ whole genome shotgun (WGS) entry which is preliminary data.</text>
</comment>
<feature type="domain" description="Response regulatory" evidence="7">
    <location>
        <begin position="4"/>
        <end position="122"/>
    </location>
</feature>
<keyword evidence="1 5" id="KW-0597">Phosphoprotein</keyword>
<keyword evidence="2" id="KW-0805">Transcription regulation</keyword>
<reference evidence="8 9" key="1">
    <citation type="submission" date="2019-03" db="EMBL/GenBank/DDBJ databases">
        <title>Genomic Encyclopedia of Type Strains, Phase IV (KMG-IV): sequencing the most valuable type-strain genomes for metagenomic binning, comparative biology and taxonomic classification.</title>
        <authorList>
            <person name="Goeker M."/>
        </authorList>
    </citation>
    <scope>NUCLEOTIDE SEQUENCE [LARGE SCALE GENOMIC DNA]</scope>
    <source>
        <strain evidence="8 9">DSM 21100</strain>
    </source>
</reference>
<dbReference type="GO" id="GO:0003677">
    <property type="term" value="F:DNA binding"/>
    <property type="evidence" value="ECO:0007669"/>
    <property type="project" value="UniProtKB-KW"/>
</dbReference>
<evidence type="ECO:0000313" key="9">
    <source>
        <dbReference type="Proteomes" id="UP000295807"/>
    </source>
</evidence>
<dbReference type="AlphaFoldDB" id="A0A4V2UTY2"/>
<keyword evidence="3" id="KW-0238">DNA-binding</keyword>
<dbReference type="Pfam" id="PF00196">
    <property type="entry name" value="GerE"/>
    <property type="match status" value="1"/>
</dbReference>
<dbReference type="InterPro" id="IPR000792">
    <property type="entry name" value="Tscrpt_reg_LuxR_C"/>
</dbReference>
<dbReference type="InterPro" id="IPR058245">
    <property type="entry name" value="NreC/VraR/RcsB-like_REC"/>
</dbReference>
<protein>
    <submittedName>
        <fullName evidence="8">LuxR family two component transcriptional regulator</fullName>
    </submittedName>
</protein>
<dbReference type="InterPro" id="IPR011006">
    <property type="entry name" value="CheY-like_superfamily"/>
</dbReference>
<accession>A0A4V2UTY2</accession>
<dbReference type="GO" id="GO:0000160">
    <property type="term" value="P:phosphorelay signal transduction system"/>
    <property type="evidence" value="ECO:0007669"/>
    <property type="project" value="InterPro"/>
</dbReference>
<evidence type="ECO:0000256" key="5">
    <source>
        <dbReference type="PROSITE-ProRule" id="PRU00169"/>
    </source>
</evidence>
<dbReference type="InterPro" id="IPR001789">
    <property type="entry name" value="Sig_transdc_resp-reg_receiver"/>
</dbReference>
<name>A0A4V2UTY2_9SPHI</name>
<dbReference type="OrthoDB" id="9797341at2"/>
<organism evidence="8 9">
    <name type="scientific">Anseongella ginsenosidimutans</name>
    <dbReference type="NCBI Taxonomy" id="496056"/>
    <lineage>
        <taxon>Bacteria</taxon>
        <taxon>Pseudomonadati</taxon>
        <taxon>Bacteroidota</taxon>
        <taxon>Sphingobacteriia</taxon>
        <taxon>Sphingobacteriales</taxon>
        <taxon>Sphingobacteriaceae</taxon>
        <taxon>Anseongella</taxon>
    </lineage>
</organism>
<dbReference type="GO" id="GO:0006355">
    <property type="term" value="P:regulation of DNA-templated transcription"/>
    <property type="evidence" value="ECO:0007669"/>
    <property type="project" value="InterPro"/>
</dbReference>
<evidence type="ECO:0000259" key="6">
    <source>
        <dbReference type="PROSITE" id="PS50043"/>
    </source>
</evidence>
<dbReference type="PRINTS" id="PR00038">
    <property type="entry name" value="HTHLUXR"/>
</dbReference>
<evidence type="ECO:0000259" key="7">
    <source>
        <dbReference type="PROSITE" id="PS50110"/>
    </source>
</evidence>
<dbReference type="SMART" id="SM00448">
    <property type="entry name" value="REC"/>
    <property type="match status" value="1"/>
</dbReference>
<dbReference type="PANTHER" id="PTHR43214">
    <property type="entry name" value="TWO-COMPONENT RESPONSE REGULATOR"/>
    <property type="match status" value="1"/>
</dbReference>
<dbReference type="SMART" id="SM00421">
    <property type="entry name" value="HTH_LUXR"/>
    <property type="match status" value="1"/>
</dbReference>
<dbReference type="Gene3D" id="3.40.50.2300">
    <property type="match status" value="1"/>
</dbReference>
<dbReference type="InterPro" id="IPR016032">
    <property type="entry name" value="Sig_transdc_resp-reg_C-effctor"/>
</dbReference>
<keyword evidence="4" id="KW-0804">Transcription</keyword>
<keyword evidence="9" id="KW-1185">Reference proteome</keyword>
<feature type="domain" description="HTH luxR-type" evidence="6">
    <location>
        <begin position="148"/>
        <end position="213"/>
    </location>
</feature>
<proteinExistence type="predicted"/>